<feature type="compositionally biased region" description="Low complexity" evidence="1">
    <location>
        <begin position="38"/>
        <end position="49"/>
    </location>
</feature>
<accession>A0A6G1PTE6</accession>
<keyword evidence="4" id="KW-1185">Reference proteome</keyword>
<name>A0A6G1PTE6_CHAAH</name>
<dbReference type="EMBL" id="CM015720">
    <property type="protein sequence ID" value="KAF3693507.1"/>
    <property type="molecule type" value="Genomic_DNA"/>
</dbReference>
<keyword evidence="2" id="KW-0732">Signal</keyword>
<protein>
    <submittedName>
        <fullName evidence="3">Uncharacterized protein</fullName>
    </submittedName>
</protein>
<gene>
    <name evidence="3" type="ORF">EXN66_Car009183</name>
</gene>
<organism evidence="3 4">
    <name type="scientific">Channa argus</name>
    <name type="common">Northern snakehead</name>
    <name type="synonym">Ophicephalus argus</name>
    <dbReference type="NCBI Taxonomy" id="215402"/>
    <lineage>
        <taxon>Eukaryota</taxon>
        <taxon>Metazoa</taxon>
        <taxon>Chordata</taxon>
        <taxon>Craniata</taxon>
        <taxon>Vertebrata</taxon>
        <taxon>Euteleostomi</taxon>
        <taxon>Actinopterygii</taxon>
        <taxon>Neopterygii</taxon>
        <taxon>Teleostei</taxon>
        <taxon>Neoteleostei</taxon>
        <taxon>Acanthomorphata</taxon>
        <taxon>Anabantaria</taxon>
        <taxon>Anabantiformes</taxon>
        <taxon>Channoidei</taxon>
        <taxon>Channidae</taxon>
        <taxon>Channa</taxon>
    </lineage>
</organism>
<feature type="region of interest" description="Disordered" evidence="1">
    <location>
        <begin position="38"/>
        <end position="65"/>
    </location>
</feature>
<reference evidence="3 4" key="1">
    <citation type="submission" date="2019-02" db="EMBL/GenBank/DDBJ databases">
        <title>Opniocepnalus argus genome.</title>
        <authorList>
            <person name="Zhou C."/>
            <person name="Xiao S."/>
        </authorList>
    </citation>
    <scope>NUCLEOTIDE SEQUENCE [LARGE SCALE GENOMIC DNA]</scope>
    <source>
        <strain evidence="3">OARG1902GOOAL</strain>
        <tissue evidence="3">Muscle</tissue>
    </source>
</reference>
<evidence type="ECO:0000313" key="3">
    <source>
        <dbReference type="EMBL" id="KAF3693507.1"/>
    </source>
</evidence>
<feature type="chain" id="PRO_5026267542" evidence="2">
    <location>
        <begin position="21"/>
        <end position="75"/>
    </location>
</feature>
<dbReference type="AlphaFoldDB" id="A0A6G1PTE6"/>
<evidence type="ECO:0000256" key="2">
    <source>
        <dbReference type="SAM" id="SignalP"/>
    </source>
</evidence>
<sequence length="75" mass="7854">MCRLILTAGLCLIIAIVASAVPIDKFCSSEAITTAPIPAPKTTTTTIPAGPNNEFCKGNKPTRRTPILFTPVPMG</sequence>
<evidence type="ECO:0000313" key="4">
    <source>
        <dbReference type="Proteomes" id="UP000503349"/>
    </source>
</evidence>
<feature type="signal peptide" evidence="2">
    <location>
        <begin position="1"/>
        <end position="20"/>
    </location>
</feature>
<reference evidence="4" key="2">
    <citation type="submission" date="2019-02" db="EMBL/GenBank/DDBJ databases">
        <title>Opniocepnalus argus Var Kimnra genome.</title>
        <authorList>
            <person name="Zhou C."/>
            <person name="Xiao S."/>
        </authorList>
    </citation>
    <scope>NUCLEOTIDE SEQUENCE [LARGE SCALE GENOMIC DNA]</scope>
</reference>
<evidence type="ECO:0000256" key="1">
    <source>
        <dbReference type="SAM" id="MobiDB-lite"/>
    </source>
</evidence>
<proteinExistence type="predicted"/>
<dbReference type="Proteomes" id="UP000503349">
    <property type="component" value="Chromosome 9"/>
</dbReference>